<dbReference type="InterPro" id="IPR009057">
    <property type="entry name" value="Homeodomain-like_sf"/>
</dbReference>
<dbReference type="SMART" id="SM00342">
    <property type="entry name" value="HTH_ARAC"/>
    <property type="match status" value="1"/>
</dbReference>
<evidence type="ECO:0000256" key="3">
    <source>
        <dbReference type="ARBA" id="ARBA00023163"/>
    </source>
</evidence>
<dbReference type="RefSeq" id="WP_182152718.1">
    <property type="nucleotide sequence ID" value="NZ_JACEZU010000003.1"/>
</dbReference>
<dbReference type="PANTHER" id="PTHR47894:SF4">
    <property type="entry name" value="HTH-TYPE TRANSCRIPTIONAL REGULATOR GADX"/>
    <property type="match status" value="1"/>
</dbReference>
<dbReference type="GO" id="GO:0003700">
    <property type="term" value="F:DNA-binding transcription factor activity"/>
    <property type="evidence" value="ECO:0007669"/>
    <property type="project" value="InterPro"/>
</dbReference>
<comment type="caution">
    <text evidence="6">The sequence shown here is derived from an EMBL/GenBank/DDBJ whole genome shotgun (WGS) entry which is preliminary data.</text>
</comment>
<evidence type="ECO:0000256" key="4">
    <source>
        <dbReference type="SAM" id="MobiDB-lite"/>
    </source>
</evidence>
<accession>A0A7W2IJZ9</accession>
<evidence type="ECO:0000256" key="2">
    <source>
        <dbReference type="ARBA" id="ARBA00023125"/>
    </source>
</evidence>
<dbReference type="Proteomes" id="UP000573499">
    <property type="component" value="Unassembled WGS sequence"/>
</dbReference>
<sequence>MTVLVRSATLSTFEILAKGLRLDVPSLLARFGIPLQALHDPDMLVSYQGFINLLEYSASLGRCPDLGLRLAQARGISILGPIAVLLRHAGTVGEALALASRYLFVHSPALKLQTQIVPGQPDLIDVVFDLSHAKLTARPQVISLALGIVCQGLSVMTATRIAPQLVMLPHAPVADEDAYRQAYNCPVQFLAPVAAVRLRVSDLKVVVSGNDPHMKELALGYLEQQGGKPHTLFSDRVRRLVRHFLSAGHARHTDIASALSLHPRTLQRRLAAEGATFEQLVDDVRKEQFLELIGLPTGPAMTQIAYILGYAEVSVLTRSCRRWFGATPRAMRKQAQSNGHHRDADTPQ</sequence>
<evidence type="ECO:0000259" key="5">
    <source>
        <dbReference type="PROSITE" id="PS01124"/>
    </source>
</evidence>
<dbReference type="GO" id="GO:0005829">
    <property type="term" value="C:cytosol"/>
    <property type="evidence" value="ECO:0007669"/>
    <property type="project" value="TreeGrafter"/>
</dbReference>
<gene>
    <name evidence="6" type="ORF">H3H39_07330</name>
</gene>
<dbReference type="Pfam" id="PF12625">
    <property type="entry name" value="Arabinose_bd"/>
    <property type="match status" value="1"/>
</dbReference>
<dbReference type="AlphaFoldDB" id="A0A7W2IJZ9"/>
<dbReference type="GO" id="GO:0000976">
    <property type="term" value="F:transcription cis-regulatory region binding"/>
    <property type="evidence" value="ECO:0007669"/>
    <property type="project" value="TreeGrafter"/>
</dbReference>
<dbReference type="InterPro" id="IPR018060">
    <property type="entry name" value="HTH_AraC"/>
</dbReference>
<dbReference type="EMBL" id="JACEZU010000003">
    <property type="protein sequence ID" value="MBA5686867.1"/>
    <property type="molecule type" value="Genomic_DNA"/>
</dbReference>
<dbReference type="Gene3D" id="1.10.10.60">
    <property type="entry name" value="Homeodomain-like"/>
    <property type="match status" value="1"/>
</dbReference>
<keyword evidence="3" id="KW-0804">Transcription</keyword>
<dbReference type="SUPFAM" id="SSF46689">
    <property type="entry name" value="Homeodomain-like"/>
    <property type="match status" value="1"/>
</dbReference>
<evidence type="ECO:0000256" key="1">
    <source>
        <dbReference type="ARBA" id="ARBA00023015"/>
    </source>
</evidence>
<evidence type="ECO:0000313" key="7">
    <source>
        <dbReference type="Proteomes" id="UP000573499"/>
    </source>
</evidence>
<dbReference type="PANTHER" id="PTHR47894">
    <property type="entry name" value="HTH-TYPE TRANSCRIPTIONAL REGULATOR GADX"/>
    <property type="match status" value="1"/>
</dbReference>
<organism evidence="6 7">
    <name type="scientific">Rugamonas apoptosis</name>
    <dbReference type="NCBI Taxonomy" id="2758570"/>
    <lineage>
        <taxon>Bacteria</taxon>
        <taxon>Pseudomonadati</taxon>
        <taxon>Pseudomonadota</taxon>
        <taxon>Betaproteobacteria</taxon>
        <taxon>Burkholderiales</taxon>
        <taxon>Oxalobacteraceae</taxon>
        <taxon>Telluria group</taxon>
        <taxon>Rugamonas</taxon>
    </lineage>
</organism>
<proteinExistence type="predicted"/>
<dbReference type="InterPro" id="IPR032687">
    <property type="entry name" value="AraC-type_N"/>
</dbReference>
<dbReference type="PROSITE" id="PS01124">
    <property type="entry name" value="HTH_ARAC_FAMILY_2"/>
    <property type="match status" value="1"/>
</dbReference>
<evidence type="ECO:0000313" key="6">
    <source>
        <dbReference type="EMBL" id="MBA5686867.1"/>
    </source>
</evidence>
<keyword evidence="1" id="KW-0805">Transcription regulation</keyword>
<keyword evidence="2" id="KW-0238">DNA-binding</keyword>
<keyword evidence="7" id="KW-1185">Reference proteome</keyword>
<dbReference type="Pfam" id="PF12833">
    <property type="entry name" value="HTH_18"/>
    <property type="match status" value="1"/>
</dbReference>
<reference evidence="6 7" key="1">
    <citation type="submission" date="2020-07" db="EMBL/GenBank/DDBJ databases">
        <title>Novel species isolated from subtropical streams in China.</title>
        <authorList>
            <person name="Lu H."/>
        </authorList>
    </citation>
    <scope>NUCLEOTIDE SEQUENCE [LARGE SCALE GENOMIC DNA]</scope>
    <source>
        <strain evidence="6 7">LX47W</strain>
    </source>
</reference>
<feature type="domain" description="HTH araC/xylS-type" evidence="5">
    <location>
        <begin position="235"/>
        <end position="334"/>
    </location>
</feature>
<protein>
    <submittedName>
        <fullName evidence="6">AraC family transcriptional regulator</fullName>
    </submittedName>
</protein>
<name>A0A7W2IJZ9_9BURK</name>
<feature type="region of interest" description="Disordered" evidence="4">
    <location>
        <begin position="329"/>
        <end position="348"/>
    </location>
</feature>